<evidence type="ECO:0000313" key="3">
    <source>
        <dbReference type="EMBL" id="CAF1326628.1"/>
    </source>
</evidence>
<sequence length="345" mass="39603">MIPSLFIILDNFPLNANGKIDRKRLPSPSFSTSSSDDNINSPLTRLEQQLQDIFSQVFRVESASVEASFNQLGGTSLDMIHALTLIRREICKEADIRLLLTNPSIRQLAQAIEPLLILETPQDAVFTTNQSHETHLRCSPSFVLESVGIVFLVSQWLWPIIIIHRWCPFFFPVLPAFHLLFYVICSRLFAPGYIKTDNLFSWNYYRWWFLDRLWNNNTFWLQHILGTPLYNYYLRLCGARISLNAHIYTTTIDAPWLLEIDDETWIANETCLNCLYFNDDNTFKLSPIRIGSNCSIGTRSILFDGVDMQNNIIIQPMSLVTGFIASETIVDGEEHKSRPSDISGV</sequence>
<dbReference type="Gene3D" id="3.30.300.30">
    <property type="match status" value="1"/>
</dbReference>
<dbReference type="GO" id="GO:0044550">
    <property type="term" value="P:secondary metabolite biosynthetic process"/>
    <property type="evidence" value="ECO:0007669"/>
    <property type="project" value="TreeGrafter"/>
</dbReference>
<name>A0A814KP45_9BILA</name>
<proteinExistence type="predicted"/>
<dbReference type="GO" id="GO:0005737">
    <property type="term" value="C:cytoplasm"/>
    <property type="evidence" value="ECO:0007669"/>
    <property type="project" value="TreeGrafter"/>
</dbReference>
<dbReference type="Gene3D" id="1.10.1200.10">
    <property type="entry name" value="ACP-like"/>
    <property type="match status" value="1"/>
</dbReference>
<dbReference type="InterPro" id="IPR009081">
    <property type="entry name" value="PP-bd_ACP"/>
</dbReference>
<evidence type="ECO:0000313" key="4">
    <source>
        <dbReference type="Proteomes" id="UP000663832"/>
    </source>
</evidence>
<dbReference type="Proteomes" id="UP000663832">
    <property type="component" value="Unassembled WGS sequence"/>
</dbReference>
<dbReference type="AlphaFoldDB" id="A0A814KP45"/>
<dbReference type="EMBL" id="CAJNOM010000292">
    <property type="protein sequence ID" value="CAF1326628.1"/>
    <property type="molecule type" value="Genomic_DNA"/>
</dbReference>
<dbReference type="GO" id="GO:0031177">
    <property type="term" value="F:phosphopantetheine binding"/>
    <property type="evidence" value="ECO:0007669"/>
    <property type="project" value="TreeGrafter"/>
</dbReference>
<dbReference type="InterPro" id="IPR036736">
    <property type="entry name" value="ACP-like_sf"/>
</dbReference>
<dbReference type="Proteomes" id="UP000663877">
    <property type="component" value="Unassembled WGS sequence"/>
</dbReference>
<dbReference type="SUPFAM" id="SSF51161">
    <property type="entry name" value="Trimeric LpxA-like enzymes"/>
    <property type="match status" value="1"/>
</dbReference>
<reference evidence="2" key="1">
    <citation type="submission" date="2021-02" db="EMBL/GenBank/DDBJ databases">
        <authorList>
            <person name="Nowell W R."/>
        </authorList>
    </citation>
    <scope>NUCLEOTIDE SEQUENCE</scope>
</reference>
<organism evidence="2 5">
    <name type="scientific">Adineta steineri</name>
    <dbReference type="NCBI Taxonomy" id="433720"/>
    <lineage>
        <taxon>Eukaryota</taxon>
        <taxon>Metazoa</taxon>
        <taxon>Spiralia</taxon>
        <taxon>Gnathifera</taxon>
        <taxon>Rotifera</taxon>
        <taxon>Eurotatoria</taxon>
        <taxon>Bdelloidea</taxon>
        <taxon>Adinetida</taxon>
        <taxon>Adinetidae</taxon>
        <taxon>Adineta</taxon>
    </lineage>
</organism>
<comment type="caution">
    <text evidence="2">The sequence shown here is derived from an EMBL/GenBank/DDBJ whole genome shotgun (WGS) entry which is preliminary data.</text>
</comment>
<accession>A0A814KP45</accession>
<dbReference type="SUPFAM" id="SSF56801">
    <property type="entry name" value="Acetyl-CoA synthetase-like"/>
    <property type="match status" value="1"/>
</dbReference>
<dbReference type="GO" id="GO:0043041">
    <property type="term" value="P:amino acid activation for nonribosomal peptide biosynthetic process"/>
    <property type="evidence" value="ECO:0007669"/>
    <property type="project" value="TreeGrafter"/>
</dbReference>
<dbReference type="InterPro" id="IPR011004">
    <property type="entry name" value="Trimer_LpxA-like_sf"/>
</dbReference>
<protein>
    <recommendedName>
        <fullName evidence="1">Carrier domain-containing protein</fullName>
    </recommendedName>
</protein>
<dbReference type="PANTHER" id="PTHR45527:SF1">
    <property type="entry name" value="FATTY ACID SYNTHASE"/>
    <property type="match status" value="1"/>
</dbReference>
<gene>
    <name evidence="2" type="ORF">BJG266_LOCUS18684</name>
    <name evidence="3" type="ORF">QVE165_LOCUS32649</name>
</gene>
<dbReference type="InterPro" id="IPR045851">
    <property type="entry name" value="AMP-bd_C_sf"/>
</dbReference>
<dbReference type="OrthoDB" id="10067386at2759"/>
<evidence type="ECO:0000313" key="5">
    <source>
        <dbReference type="Proteomes" id="UP000663877"/>
    </source>
</evidence>
<evidence type="ECO:0000259" key="1">
    <source>
        <dbReference type="PROSITE" id="PS50075"/>
    </source>
</evidence>
<feature type="domain" description="Carrier" evidence="1">
    <location>
        <begin position="41"/>
        <end position="116"/>
    </location>
</feature>
<dbReference type="EMBL" id="CAJNOI010000097">
    <property type="protein sequence ID" value="CAF1052243.1"/>
    <property type="molecule type" value="Genomic_DNA"/>
</dbReference>
<dbReference type="Gene3D" id="2.160.10.10">
    <property type="entry name" value="Hexapeptide repeat proteins"/>
    <property type="match status" value="1"/>
</dbReference>
<dbReference type="PANTHER" id="PTHR45527">
    <property type="entry name" value="NONRIBOSOMAL PEPTIDE SYNTHETASE"/>
    <property type="match status" value="1"/>
</dbReference>
<dbReference type="PROSITE" id="PS50075">
    <property type="entry name" value="CARRIER"/>
    <property type="match status" value="1"/>
</dbReference>
<keyword evidence="4" id="KW-1185">Reference proteome</keyword>
<dbReference type="SUPFAM" id="SSF47336">
    <property type="entry name" value="ACP-like"/>
    <property type="match status" value="1"/>
</dbReference>
<dbReference type="Pfam" id="PF00550">
    <property type="entry name" value="PP-binding"/>
    <property type="match status" value="1"/>
</dbReference>
<evidence type="ECO:0000313" key="2">
    <source>
        <dbReference type="EMBL" id="CAF1052243.1"/>
    </source>
</evidence>